<organism evidence="3">
    <name type="scientific">Serratia marcescens</name>
    <dbReference type="NCBI Taxonomy" id="615"/>
    <lineage>
        <taxon>Bacteria</taxon>
        <taxon>Pseudomonadati</taxon>
        <taxon>Pseudomonadota</taxon>
        <taxon>Gammaproteobacteria</taxon>
        <taxon>Enterobacterales</taxon>
        <taxon>Yersiniaceae</taxon>
        <taxon>Serratia</taxon>
    </lineage>
</organism>
<name>A0A1C3HC61_SERMA</name>
<gene>
    <name evidence="3" type="ORF">PWN146_01312</name>
</gene>
<reference evidence="3" key="1">
    <citation type="submission" date="2016-05" db="EMBL/GenBank/DDBJ databases">
        <authorList>
            <person name="Cock P.J.A."/>
            <person name="Cock P.J.A."/>
        </authorList>
    </citation>
    <scope>NUCLEOTIDE SEQUENCE</scope>
    <source>
        <strain evidence="3">PWN146_assembly</strain>
    </source>
</reference>
<protein>
    <submittedName>
        <fullName evidence="3">YCII-related domain protein</fullName>
    </submittedName>
</protein>
<dbReference type="InterPro" id="IPR011008">
    <property type="entry name" value="Dimeric_a/b-barrel"/>
</dbReference>
<dbReference type="SUPFAM" id="SSF54909">
    <property type="entry name" value="Dimeric alpha+beta barrel"/>
    <property type="match status" value="1"/>
</dbReference>
<comment type="similarity">
    <text evidence="1">Belongs to the YciI family.</text>
</comment>
<sequence length="94" mass="10209">MYIVSLTYHRPIAEVDSHLDGHIAWLKKYFQDGTFVASGRKNPRTGGVILAKGIERAQLDAILAEDPFNAVAHYEVTDFSATTTAAGFEALAGL</sequence>
<proteinExistence type="inferred from homology"/>
<feature type="domain" description="YCII-related" evidence="2">
    <location>
        <begin position="1"/>
        <end position="79"/>
    </location>
</feature>
<dbReference type="PANTHER" id="PTHR37828:SF1">
    <property type="entry name" value="YCII-RELATED DOMAIN-CONTAINING PROTEIN"/>
    <property type="match status" value="1"/>
</dbReference>
<dbReference type="EMBL" id="LT575490">
    <property type="protein sequence ID" value="SAY42628.1"/>
    <property type="molecule type" value="Genomic_DNA"/>
</dbReference>
<dbReference type="InterPro" id="IPR005545">
    <property type="entry name" value="YCII"/>
</dbReference>
<dbReference type="RefSeq" id="WP_064290988.1">
    <property type="nucleotide sequence ID" value="NZ_CP021164.1"/>
</dbReference>
<evidence type="ECO:0000256" key="1">
    <source>
        <dbReference type="ARBA" id="ARBA00007689"/>
    </source>
</evidence>
<evidence type="ECO:0000313" key="3">
    <source>
        <dbReference type="EMBL" id="SAY42628.1"/>
    </source>
</evidence>
<accession>A0A1C3HC61</accession>
<dbReference type="PANTHER" id="PTHR37828">
    <property type="entry name" value="GSR2449 PROTEIN"/>
    <property type="match status" value="1"/>
</dbReference>
<dbReference type="AlphaFoldDB" id="A0A1C3HC61"/>
<evidence type="ECO:0000259" key="2">
    <source>
        <dbReference type="Pfam" id="PF03795"/>
    </source>
</evidence>
<dbReference type="Pfam" id="PF03795">
    <property type="entry name" value="YCII"/>
    <property type="match status" value="1"/>
</dbReference>